<dbReference type="GO" id="GO:0002937">
    <property type="term" value="P:tRNA 4-thiouridine biosynthesis"/>
    <property type="evidence" value="ECO:0007669"/>
    <property type="project" value="TreeGrafter"/>
</dbReference>
<keyword evidence="4 19" id="KW-0820">tRNA-binding</keyword>
<dbReference type="InterPro" id="IPR054173">
    <property type="entry name" value="ThiI_fer"/>
</dbReference>
<dbReference type="PROSITE" id="PS51165">
    <property type="entry name" value="THUMP"/>
    <property type="match status" value="1"/>
</dbReference>
<dbReference type="InterPro" id="IPR049961">
    <property type="entry name" value="ThiI_N"/>
</dbReference>
<organism evidence="21 22">
    <name type="scientific">Ruminiclostridium hungatei</name>
    <name type="common">Clostridium hungatei</name>
    <dbReference type="NCBI Taxonomy" id="48256"/>
    <lineage>
        <taxon>Bacteria</taxon>
        <taxon>Bacillati</taxon>
        <taxon>Bacillota</taxon>
        <taxon>Clostridia</taxon>
        <taxon>Eubacteriales</taxon>
        <taxon>Oscillospiraceae</taxon>
        <taxon>Ruminiclostridium</taxon>
    </lineage>
</organism>
<evidence type="ECO:0000256" key="9">
    <source>
        <dbReference type="ARBA" id="ARBA00022977"/>
    </source>
</evidence>
<keyword evidence="22" id="KW-1185">Reference proteome</keyword>
<dbReference type="InterPro" id="IPR049962">
    <property type="entry name" value="THUMP_ThiI"/>
</dbReference>
<dbReference type="STRING" id="48256.CLHUN_24450"/>
<keyword evidence="6 19" id="KW-0547">Nucleotide-binding</keyword>
<keyword evidence="5 19" id="KW-0808">Transferase</keyword>
<dbReference type="GO" id="GO:0004810">
    <property type="term" value="F:CCA tRNA nucleotidyltransferase activity"/>
    <property type="evidence" value="ECO:0007669"/>
    <property type="project" value="InterPro"/>
</dbReference>
<dbReference type="Pfam" id="PF02926">
    <property type="entry name" value="THUMP"/>
    <property type="match status" value="1"/>
</dbReference>
<evidence type="ECO:0000256" key="1">
    <source>
        <dbReference type="ARBA" id="ARBA00004496"/>
    </source>
</evidence>
<dbReference type="InterPro" id="IPR014729">
    <property type="entry name" value="Rossmann-like_a/b/a_fold"/>
</dbReference>
<comment type="catalytic activity">
    <reaction evidence="11 19">
        <text>[ThiS sulfur-carrier protein]-C-terminal Gly-Gly-AMP + S-sulfanyl-L-cysteinyl-[cysteine desulfurase] + AH2 = [ThiS sulfur-carrier protein]-C-terminal-Gly-aminoethanethioate + L-cysteinyl-[cysteine desulfurase] + A + AMP + 2 H(+)</text>
        <dbReference type="Rhea" id="RHEA:43340"/>
        <dbReference type="Rhea" id="RHEA-COMP:12157"/>
        <dbReference type="Rhea" id="RHEA-COMP:12158"/>
        <dbReference type="Rhea" id="RHEA-COMP:12910"/>
        <dbReference type="Rhea" id="RHEA-COMP:19908"/>
        <dbReference type="ChEBI" id="CHEBI:13193"/>
        <dbReference type="ChEBI" id="CHEBI:15378"/>
        <dbReference type="ChEBI" id="CHEBI:17499"/>
        <dbReference type="ChEBI" id="CHEBI:29950"/>
        <dbReference type="ChEBI" id="CHEBI:61963"/>
        <dbReference type="ChEBI" id="CHEBI:90618"/>
        <dbReference type="ChEBI" id="CHEBI:232372"/>
        <dbReference type="ChEBI" id="CHEBI:456215"/>
    </reaction>
</comment>
<dbReference type="RefSeq" id="WP_080064871.1">
    <property type="nucleotide sequence ID" value="NZ_MZGX01000015.1"/>
</dbReference>
<comment type="pathway">
    <text evidence="2 19">Cofactor biosynthesis; thiamine diphosphate biosynthesis.</text>
</comment>
<evidence type="ECO:0000313" key="22">
    <source>
        <dbReference type="Proteomes" id="UP000191554"/>
    </source>
</evidence>
<dbReference type="EC" id="2.8.1.4" evidence="14 19"/>
<comment type="similarity">
    <text evidence="13 19">Belongs to the ThiI family.</text>
</comment>
<dbReference type="SMART" id="SM00981">
    <property type="entry name" value="THUMP"/>
    <property type="match status" value="1"/>
</dbReference>
<dbReference type="EMBL" id="MZGX01000015">
    <property type="protein sequence ID" value="OPX43725.1"/>
    <property type="molecule type" value="Genomic_DNA"/>
</dbReference>
<evidence type="ECO:0000256" key="14">
    <source>
        <dbReference type="ARBA" id="ARBA00066827"/>
    </source>
</evidence>
<dbReference type="InterPro" id="IPR004114">
    <property type="entry name" value="THUMP_dom"/>
</dbReference>
<dbReference type="CDD" id="cd11716">
    <property type="entry name" value="THUMP_ThiI"/>
    <property type="match status" value="1"/>
</dbReference>
<dbReference type="SUPFAM" id="SSF52402">
    <property type="entry name" value="Adenine nucleotide alpha hydrolases-like"/>
    <property type="match status" value="1"/>
</dbReference>
<dbReference type="Gene3D" id="3.40.50.620">
    <property type="entry name" value="HUPs"/>
    <property type="match status" value="1"/>
</dbReference>
<evidence type="ECO:0000313" key="21">
    <source>
        <dbReference type="EMBL" id="OPX43725.1"/>
    </source>
</evidence>
<reference evidence="21 22" key="1">
    <citation type="submission" date="2017-03" db="EMBL/GenBank/DDBJ databases">
        <title>Genome sequence of Clostridium hungatei DSM 14427.</title>
        <authorList>
            <person name="Poehlein A."/>
            <person name="Daniel R."/>
        </authorList>
    </citation>
    <scope>NUCLEOTIDE SEQUENCE [LARGE SCALE GENOMIC DNA]</scope>
    <source>
        <strain evidence="21 22">DSM 14427</strain>
    </source>
</reference>
<evidence type="ECO:0000256" key="6">
    <source>
        <dbReference type="ARBA" id="ARBA00022741"/>
    </source>
</evidence>
<name>A0A1V4SJW4_RUMHU</name>
<feature type="binding site" evidence="19">
    <location>
        <begin position="210"/>
        <end position="211"/>
    </location>
    <ligand>
        <name>ATP</name>
        <dbReference type="ChEBI" id="CHEBI:30616"/>
    </ligand>
</feature>
<feature type="binding site" evidence="19">
    <location>
        <position position="289"/>
    </location>
    <ligand>
        <name>ATP</name>
        <dbReference type="ChEBI" id="CHEBI:30616"/>
    </ligand>
</feature>
<keyword evidence="3 19" id="KW-0963">Cytoplasm</keyword>
<evidence type="ECO:0000256" key="2">
    <source>
        <dbReference type="ARBA" id="ARBA00004948"/>
    </source>
</evidence>
<dbReference type="PANTHER" id="PTHR43209">
    <property type="entry name" value="TRNA SULFURTRANSFERASE"/>
    <property type="match status" value="1"/>
</dbReference>
<dbReference type="NCBIfam" id="TIGR00342">
    <property type="entry name" value="tRNA uracil 4-sulfurtransferase ThiI"/>
    <property type="match status" value="1"/>
</dbReference>
<evidence type="ECO:0000256" key="19">
    <source>
        <dbReference type="HAMAP-Rule" id="MF_00021"/>
    </source>
</evidence>
<feature type="domain" description="THUMP" evidence="20">
    <location>
        <begin position="61"/>
        <end position="169"/>
    </location>
</feature>
<dbReference type="GO" id="GO:0005829">
    <property type="term" value="C:cytosol"/>
    <property type="evidence" value="ECO:0007669"/>
    <property type="project" value="TreeGrafter"/>
</dbReference>
<evidence type="ECO:0000256" key="17">
    <source>
        <dbReference type="ARBA" id="ARBA00077849"/>
    </source>
</evidence>
<evidence type="ECO:0000256" key="4">
    <source>
        <dbReference type="ARBA" id="ARBA00022555"/>
    </source>
</evidence>
<dbReference type="AlphaFoldDB" id="A0A1V4SJW4"/>
<dbReference type="FunFam" id="3.40.50.620:FF:000053">
    <property type="entry name" value="Probable tRNA sulfurtransferase"/>
    <property type="match status" value="1"/>
</dbReference>
<dbReference type="CDD" id="cd01712">
    <property type="entry name" value="PPase_ThiI"/>
    <property type="match status" value="1"/>
</dbReference>
<evidence type="ECO:0000256" key="15">
    <source>
        <dbReference type="ARBA" id="ARBA00071867"/>
    </source>
</evidence>
<dbReference type="InterPro" id="IPR020536">
    <property type="entry name" value="ThiI_AANH"/>
</dbReference>
<keyword evidence="8 19" id="KW-0694">RNA-binding</keyword>
<evidence type="ECO:0000256" key="10">
    <source>
        <dbReference type="ARBA" id="ARBA00050570"/>
    </source>
</evidence>
<dbReference type="GO" id="GO:0005524">
    <property type="term" value="F:ATP binding"/>
    <property type="evidence" value="ECO:0007669"/>
    <property type="project" value="UniProtKB-UniRule"/>
</dbReference>
<proteinExistence type="inferred from homology"/>
<comment type="caution">
    <text evidence="21">The sequence shown here is derived from an EMBL/GenBank/DDBJ whole genome shotgun (WGS) entry which is preliminary data.</text>
</comment>
<dbReference type="HAMAP" id="MF_00021">
    <property type="entry name" value="ThiI"/>
    <property type="match status" value="1"/>
</dbReference>
<evidence type="ECO:0000256" key="11">
    <source>
        <dbReference type="ARBA" id="ARBA00052330"/>
    </source>
</evidence>
<gene>
    <name evidence="19 21" type="primary">thiI</name>
    <name evidence="21" type="ORF">CLHUN_24450</name>
</gene>
<dbReference type="OrthoDB" id="9773948at2"/>
<dbReference type="Pfam" id="PF22025">
    <property type="entry name" value="ThiI_fer"/>
    <property type="match status" value="1"/>
</dbReference>
<feature type="binding site" evidence="19">
    <location>
        <begin position="185"/>
        <end position="186"/>
    </location>
    <ligand>
        <name>ATP</name>
        <dbReference type="ChEBI" id="CHEBI:30616"/>
    </ligand>
</feature>
<dbReference type="Pfam" id="PF02568">
    <property type="entry name" value="ThiI"/>
    <property type="match status" value="1"/>
</dbReference>
<feature type="binding site" evidence="19">
    <location>
        <position position="267"/>
    </location>
    <ligand>
        <name>ATP</name>
        <dbReference type="ChEBI" id="CHEBI:30616"/>
    </ligand>
</feature>
<evidence type="ECO:0000256" key="8">
    <source>
        <dbReference type="ARBA" id="ARBA00022884"/>
    </source>
</evidence>
<comment type="catalytic activity">
    <reaction evidence="10 19">
        <text>[ThiI sulfur-carrier protein]-S-sulfanyl-L-cysteine + a uridine in tRNA + 2 reduced [2Fe-2S]-[ferredoxin] + ATP + H(+) = [ThiI sulfur-carrier protein]-L-cysteine + a 4-thiouridine in tRNA + 2 oxidized [2Fe-2S]-[ferredoxin] + AMP + diphosphate</text>
        <dbReference type="Rhea" id="RHEA:24176"/>
        <dbReference type="Rhea" id="RHEA-COMP:10000"/>
        <dbReference type="Rhea" id="RHEA-COMP:10001"/>
        <dbReference type="Rhea" id="RHEA-COMP:13337"/>
        <dbReference type="Rhea" id="RHEA-COMP:13338"/>
        <dbReference type="Rhea" id="RHEA-COMP:13339"/>
        <dbReference type="Rhea" id="RHEA-COMP:13340"/>
        <dbReference type="ChEBI" id="CHEBI:15378"/>
        <dbReference type="ChEBI" id="CHEBI:29950"/>
        <dbReference type="ChEBI" id="CHEBI:30616"/>
        <dbReference type="ChEBI" id="CHEBI:33019"/>
        <dbReference type="ChEBI" id="CHEBI:33737"/>
        <dbReference type="ChEBI" id="CHEBI:33738"/>
        <dbReference type="ChEBI" id="CHEBI:61963"/>
        <dbReference type="ChEBI" id="CHEBI:65315"/>
        <dbReference type="ChEBI" id="CHEBI:136798"/>
        <dbReference type="ChEBI" id="CHEBI:456215"/>
        <dbReference type="EC" id="2.8.1.4"/>
    </reaction>
</comment>
<evidence type="ECO:0000256" key="18">
    <source>
        <dbReference type="ARBA" id="ARBA00080570"/>
    </source>
</evidence>
<protein>
    <recommendedName>
        <fullName evidence="15 19">Probable tRNA sulfurtransferase</fullName>
        <ecNumber evidence="14 19">2.8.1.4</ecNumber>
    </recommendedName>
    <alternativeName>
        <fullName evidence="16 19">Sulfur carrier protein ThiS sulfurtransferase</fullName>
    </alternativeName>
    <alternativeName>
        <fullName evidence="17 19">Thiamine biosynthesis protein ThiI</fullName>
    </alternativeName>
    <alternativeName>
        <fullName evidence="18 19">tRNA 4-thiouridine synthase</fullName>
    </alternativeName>
</protein>
<comment type="function">
    <text evidence="12 19">Catalyzes the ATP-dependent transfer of a sulfur to tRNA to produce 4-thiouridine in position 8 of tRNAs, which functions as a near-UV photosensor. Also catalyzes the transfer of sulfur to the sulfur carrier protein ThiS, forming ThiS-thiocarboxylate. This is a step in the synthesis of thiazole, in the thiamine biosynthesis pathway. The sulfur is donated as persulfide by IscS.</text>
</comment>
<feature type="binding site" evidence="19">
    <location>
        <position position="298"/>
    </location>
    <ligand>
        <name>ATP</name>
        <dbReference type="ChEBI" id="CHEBI:30616"/>
    </ligand>
</feature>
<dbReference type="GO" id="GO:0000049">
    <property type="term" value="F:tRNA binding"/>
    <property type="evidence" value="ECO:0007669"/>
    <property type="project" value="UniProtKB-UniRule"/>
</dbReference>
<dbReference type="Proteomes" id="UP000191554">
    <property type="component" value="Unassembled WGS sequence"/>
</dbReference>
<dbReference type="GO" id="GO:0140741">
    <property type="term" value="F:tRNA-uracil-4 sulfurtransferase activity"/>
    <property type="evidence" value="ECO:0007669"/>
    <property type="project" value="UniProtKB-EC"/>
</dbReference>
<evidence type="ECO:0000256" key="16">
    <source>
        <dbReference type="ARBA" id="ARBA00075337"/>
    </source>
</evidence>
<keyword evidence="7 19" id="KW-0067">ATP-binding</keyword>
<dbReference type="UniPathway" id="UPA00060"/>
<dbReference type="Gene3D" id="3.30.2130.30">
    <property type="match status" value="1"/>
</dbReference>
<dbReference type="InterPro" id="IPR003720">
    <property type="entry name" value="tRNA_STrfase"/>
</dbReference>
<comment type="subcellular location">
    <subcellularLocation>
        <location evidence="1 19">Cytoplasm</location>
    </subcellularLocation>
</comment>
<dbReference type="GO" id="GO:0009228">
    <property type="term" value="P:thiamine biosynthetic process"/>
    <property type="evidence" value="ECO:0007669"/>
    <property type="project" value="UniProtKB-KW"/>
</dbReference>
<accession>A0A1V4SJW4</accession>
<sequence>MKKIILVRYGEIILKGLNRPVFEDKLIGNIKSAILKSGDVRIFKSQGRIYIEPQIDEYDFDYVIDKVTKIFGVVSVSPVWKIDTDYDKIKSTALRLASELVEQFGYKTFKLETKRGNKRFPMQSPEISADVGGHILENLQGLTVDVRNPDFVIYLEVRESSYVYSEIIKAHGGMPLGSNGKALLLLSGGIDSPVAGWMMGKRGVEIEAVHFYSYPYTSERAKQKVVDLAQILSQYCGKFRLHVVPFTEIQLAINDNCPEEQLTIIMRRIMMRIAEIIARKNGSMALITGESMGQVASQTMQSLYCTDAAVDMPVFRPLIGMDKVEVVDMARKIDTFETSILPYEDCCTVFVAKHPQTKPKLEKIMQSEEAVDFEPLIEKAVAETEVIVLKP</sequence>
<dbReference type="GO" id="GO:0052837">
    <property type="term" value="P:thiazole biosynthetic process"/>
    <property type="evidence" value="ECO:0007669"/>
    <property type="project" value="TreeGrafter"/>
</dbReference>
<evidence type="ECO:0000256" key="13">
    <source>
        <dbReference type="ARBA" id="ARBA00061472"/>
    </source>
</evidence>
<keyword evidence="9 19" id="KW-0784">Thiamine biosynthesis</keyword>
<dbReference type="SUPFAM" id="SSF143437">
    <property type="entry name" value="THUMP domain-like"/>
    <property type="match status" value="1"/>
</dbReference>
<evidence type="ECO:0000256" key="7">
    <source>
        <dbReference type="ARBA" id="ARBA00022840"/>
    </source>
</evidence>
<dbReference type="PANTHER" id="PTHR43209:SF1">
    <property type="entry name" value="TRNA SULFURTRANSFERASE"/>
    <property type="match status" value="1"/>
</dbReference>
<evidence type="ECO:0000259" key="20">
    <source>
        <dbReference type="PROSITE" id="PS51165"/>
    </source>
</evidence>
<evidence type="ECO:0000256" key="5">
    <source>
        <dbReference type="ARBA" id="ARBA00022679"/>
    </source>
</evidence>
<dbReference type="GO" id="GO:0009229">
    <property type="term" value="P:thiamine diphosphate biosynthetic process"/>
    <property type="evidence" value="ECO:0007669"/>
    <property type="project" value="UniProtKB-UniRule"/>
</dbReference>
<evidence type="ECO:0000256" key="12">
    <source>
        <dbReference type="ARBA" id="ARBA00058382"/>
    </source>
</evidence>
<evidence type="ECO:0000256" key="3">
    <source>
        <dbReference type="ARBA" id="ARBA00022490"/>
    </source>
</evidence>
<dbReference type="InterPro" id="IPR050102">
    <property type="entry name" value="tRNA_sulfurtransferase_ThiI"/>
</dbReference>